<evidence type="ECO:0000313" key="2">
    <source>
        <dbReference type="Proteomes" id="UP000593561"/>
    </source>
</evidence>
<reference evidence="1 2" key="1">
    <citation type="journal article" date="2019" name="Genome Biol. Evol.">
        <title>Insights into the evolution of the New World diploid cottons (Gossypium, subgenus Houzingenia) based on genome sequencing.</title>
        <authorList>
            <person name="Grover C.E."/>
            <person name="Arick M.A. 2nd"/>
            <person name="Thrash A."/>
            <person name="Conover J.L."/>
            <person name="Sanders W.S."/>
            <person name="Peterson D.G."/>
            <person name="Frelichowski J.E."/>
            <person name="Scheffler J.A."/>
            <person name="Scheffler B.E."/>
            <person name="Wendel J.F."/>
        </authorList>
    </citation>
    <scope>NUCLEOTIDE SEQUENCE [LARGE SCALE GENOMIC DNA]</scope>
    <source>
        <strain evidence="1">27</strain>
        <tissue evidence="1">Leaf</tissue>
    </source>
</reference>
<proteinExistence type="predicted"/>
<dbReference type="Proteomes" id="UP000593561">
    <property type="component" value="Unassembled WGS sequence"/>
</dbReference>
<dbReference type="EMBL" id="JABFAC010236864">
    <property type="protein sequence ID" value="MBA0634084.1"/>
    <property type="molecule type" value="Genomic_DNA"/>
</dbReference>
<protein>
    <submittedName>
        <fullName evidence="1">Uncharacterized protein</fullName>
    </submittedName>
</protein>
<name>A0A7J8T6Q2_GOSDV</name>
<comment type="caution">
    <text evidence="1">The sequence shown here is derived from an EMBL/GenBank/DDBJ whole genome shotgun (WGS) entry which is preliminary data.</text>
</comment>
<organism evidence="1 2">
    <name type="scientific">Gossypium davidsonii</name>
    <name type="common">Davidson's cotton</name>
    <name type="synonym">Gossypium klotzschianum subsp. davidsonii</name>
    <dbReference type="NCBI Taxonomy" id="34287"/>
    <lineage>
        <taxon>Eukaryota</taxon>
        <taxon>Viridiplantae</taxon>
        <taxon>Streptophyta</taxon>
        <taxon>Embryophyta</taxon>
        <taxon>Tracheophyta</taxon>
        <taxon>Spermatophyta</taxon>
        <taxon>Magnoliopsida</taxon>
        <taxon>eudicotyledons</taxon>
        <taxon>Gunneridae</taxon>
        <taxon>Pentapetalae</taxon>
        <taxon>rosids</taxon>
        <taxon>malvids</taxon>
        <taxon>Malvales</taxon>
        <taxon>Malvaceae</taxon>
        <taxon>Malvoideae</taxon>
        <taxon>Gossypium</taxon>
    </lineage>
</organism>
<sequence>MAMSVDETRYPSFKDMLLNDFGYSQMIMTDFEDENFDPFESNSLTPFFSTKQPYPQKVVVWTRLPSLPREMYKHNILWAIGN</sequence>
<evidence type="ECO:0000313" key="1">
    <source>
        <dbReference type="EMBL" id="MBA0634084.1"/>
    </source>
</evidence>
<accession>A0A7J8T6Q2</accession>
<gene>
    <name evidence="1" type="ORF">Godav_025330</name>
</gene>
<dbReference type="AlphaFoldDB" id="A0A7J8T6Q2"/>
<keyword evidence="2" id="KW-1185">Reference proteome</keyword>